<gene>
    <name evidence="1" type="ORF">RSSM_02129</name>
</gene>
<sequence length="52" mass="5552">MLAICLGASFVGCGESQPSVPSPTERDELRDLMAKEAAKMEAKAAEEDQNPE</sequence>
<organism evidence="1 2">
    <name type="scientific">Rhodopirellula sallentina SM41</name>
    <dbReference type="NCBI Taxonomy" id="1263870"/>
    <lineage>
        <taxon>Bacteria</taxon>
        <taxon>Pseudomonadati</taxon>
        <taxon>Planctomycetota</taxon>
        <taxon>Planctomycetia</taxon>
        <taxon>Pirellulales</taxon>
        <taxon>Pirellulaceae</taxon>
        <taxon>Rhodopirellula</taxon>
    </lineage>
</organism>
<proteinExistence type="predicted"/>
<dbReference type="Proteomes" id="UP000011885">
    <property type="component" value="Unassembled WGS sequence"/>
</dbReference>
<accession>M5UK83</accession>
<comment type="caution">
    <text evidence="1">The sequence shown here is derived from an EMBL/GenBank/DDBJ whole genome shotgun (WGS) entry which is preliminary data.</text>
</comment>
<reference evidence="1 2" key="1">
    <citation type="journal article" date="2013" name="Mar. Genomics">
        <title>Expression of sulfatases in Rhodopirellula baltica and the diversity of sulfatases in the genus Rhodopirellula.</title>
        <authorList>
            <person name="Wegner C.E."/>
            <person name="Richter-Heitmann T."/>
            <person name="Klindworth A."/>
            <person name="Klockow C."/>
            <person name="Richter M."/>
            <person name="Achstetter T."/>
            <person name="Glockner F.O."/>
            <person name="Harder J."/>
        </authorList>
    </citation>
    <scope>NUCLEOTIDE SEQUENCE [LARGE SCALE GENOMIC DNA]</scope>
    <source>
        <strain evidence="1 2">SM41</strain>
    </source>
</reference>
<keyword evidence="2" id="KW-1185">Reference proteome</keyword>
<dbReference type="EMBL" id="ANOH01000147">
    <property type="protein sequence ID" value="EMI56433.1"/>
    <property type="molecule type" value="Genomic_DNA"/>
</dbReference>
<evidence type="ECO:0000313" key="1">
    <source>
        <dbReference type="EMBL" id="EMI56433.1"/>
    </source>
</evidence>
<protein>
    <submittedName>
        <fullName evidence="1">Uncharacterized protein</fullName>
    </submittedName>
</protein>
<dbReference type="AlphaFoldDB" id="M5UK83"/>
<name>M5UK83_9BACT</name>
<dbReference type="PATRIC" id="fig|1263870.3.peg.2270"/>
<evidence type="ECO:0000313" key="2">
    <source>
        <dbReference type="Proteomes" id="UP000011885"/>
    </source>
</evidence>